<dbReference type="Proteomes" id="UP001527925">
    <property type="component" value="Unassembled WGS sequence"/>
</dbReference>
<evidence type="ECO:0000256" key="3">
    <source>
        <dbReference type="ARBA" id="ARBA00022475"/>
    </source>
</evidence>
<evidence type="ECO:0000256" key="1">
    <source>
        <dbReference type="ARBA" id="ARBA00004651"/>
    </source>
</evidence>
<feature type="compositionally biased region" description="Polar residues" evidence="8">
    <location>
        <begin position="15"/>
        <end position="24"/>
    </location>
</feature>
<comment type="subcellular location">
    <subcellularLocation>
        <location evidence="1">Cell membrane</location>
        <topology evidence="1">Multi-pass membrane protein</topology>
    </subcellularLocation>
</comment>
<gene>
    <name evidence="10" type="ORF">HK105_202311</name>
</gene>
<keyword evidence="7 9" id="KW-0472">Membrane</keyword>
<proteinExistence type="predicted"/>
<feature type="transmembrane region" description="Helical" evidence="9">
    <location>
        <begin position="379"/>
        <end position="412"/>
    </location>
</feature>
<keyword evidence="6" id="KW-0406">Ion transport</keyword>
<protein>
    <submittedName>
        <fullName evidence="10">Uncharacterized protein</fullName>
    </submittedName>
</protein>
<keyword evidence="11" id="KW-1185">Reference proteome</keyword>
<evidence type="ECO:0000256" key="2">
    <source>
        <dbReference type="ARBA" id="ARBA00022448"/>
    </source>
</evidence>
<name>A0ABR4NEE7_9FUNG</name>
<feature type="region of interest" description="Disordered" evidence="8">
    <location>
        <begin position="1"/>
        <end position="40"/>
    </location>
</feature>
<evidence type="ECO:0000256" key="5">
    <source>
        <dbReference type="ARBA" id="ARBA00022989"/>
    </source>
</evidence>
<feature type="compositionally biased region" description="Polar residues" evidence="8">
    <location>
        <begin position="107"/>
        <end position="119"/>
    </location>
</feature>
<feature type="compositionally biased region" description="Pro residues" evidence="8">
    <location>
        <begin position="30"/>
        <end position="39"/>
    </location>
</feature>
<dbReference type="Pfam" id="PF25539">
    <property type="entry name" value="Bestrophin_2"/>
    <property type="match status" value="1"/>
</dbReference>
<keyword evidence="4 9" id="KW-0812">Transmembrane</keyword>
<feature type="transmembrane region" description="Helical" evidence="9">
    <location>
        <begin position="200"/>
        <end position="220"/>
    </location>
</feature>
<feature type="region of interest" description="Disordered" evidence="8">
    <location>
        <begin position="106"/>
        <end position="136"/>
    </location>
</feature>
<feature type="transmembrane region" description="Helical" evidence="9">
    <location>
        <begin position="175"/>
        <end position="194"/>
    </location>
</feature>
<reference evidence="10 11" key="1">
    <citation type="submission" date="2023-09" db="EMBL/GenBank/DDBJ databases">
        <title>Pangenome analysis of Batrachochytrium dendrobatidis and related Chytrids.</title>
        <authorList>
            <person name="Yacoub M.N."/>
            <person name="Stajich J.E."/>
            <person name="James T.Y."/>
        </authorList>
    </citation>
    <scope>NUCLEOTIDE SEQUENCE [LARGE SCALE GENOMIC DNA]</scope>
    <source>
        <strain evidence="10 11">JEL0888</strain>
    </source>
</reference>
<feature type="compositionally biased region" description="Polar residues" evidence="8">
    <location>
        <begin position="59"/>
        <end position="74"/>
    </location>
</feature>
<feature type="region of interest" description="Disordered" evidence="8">
    <location>
        <begin position="56"/>
        <end position="93"/>
    </location>
</feature>
<comment type="caution">
    <text evidence="10">The sequence shown here is derived from an EMBL/GenBank/DDBJ whole genome shotgun (WGS) entry which is preliminary data.</text>
</comment>
<organism evidence="10 11">
    <name type="scientific">Polyrhizophydium stewartii</name>
    <dbReference type="NCBI Taxonomy" id="2732419"/>
    <lineage>
        <taxon>Eukaryota</taxon>
        <taxon>Fungi</taxon>
        <taxon>Fungi incertae sedis</taxon>
        <taxon>Chytridiomycota</taxon>
        <taxon>Chytridiomycota incertae sedis</taxon>
        <taxon>Chytridiomycetes</taxon>
        <taxon>Rhizophydiales</taxon>
        <taxon>Rhizophydiales incertae sedis</taxon>
        <taxon>Polyrhizophydium</taxon>
    </lineage>
</organism>
<evidence type="ECO:0000256" key="6">
    <source>
        <dbReference type="ARBA" id="ARBA00023065"/>
    </source>
</evidence>
<dbReference type="EMBL" id="JADGIZ020000008">
    <property type="protein sequence ID" value="KAL2917898.1"/>
    <property type="molecule type" value="Genomic_DNA"/>
</dbReference>
<accession>A0ABR4NEE7</accession>
<feature type="compositionally biased region" description="Gly residues" evidence="8">
    <location>
        <begin position="80"/>
        <end position="90"/>
    </location>
</feature>
<keyword evidence="5 9" id="KW-1133">Transmembrane helix</keyword>
<dbReference type="PANTHER" id="PTHR33281:SF19">
    <property type="entry name" value="VOLTAGE-DEPENDENT ANION CHANNEL-FORMING PROTEIN YNEE"/>
    <property type="match status" value="1"/>
</dbReference>
<evidence type="ECO:0000256" key="7">
    <source>
        <dbReference type="ARBA" id="ARBA00023136"/>
    </source>
</evidence>
<evidence type="ECO:0000256" key="4">
    <source>
        <dbReference type="ARBA" id="ARBA00022692"/>
    </source>
</evidence>
<evidence type="ECO:0000256" key="9">
    <source>
        <dbReference type="SAM" id="Phobius"/>
    </source>
</evidence>
<sequence length="489" mass="53750">MDGPARSGPEHHASQQRPSPQQPGARTALPAPPVLPPLDHPAALLTVTAPGPARGGLNVTFSKSTNGSSPSATVSDAPAGVGGDPGGVDGGHARAQATVAPHLASIQPHTASRASTPCSDASRFSEDHAHARAPSKDLARSQTFVVAKPQPTVSNKVRYNFHEVVRLTGSVVPRILVPSLLLSLWAAFWTTVFIHLNWQVGIQSTLITILSVVISLLLVFRTNTAYDRYWEARRTWGTLFTHTRNLGRFTWVCVESPTYEDLVIKHGTMNLLVAFAVATKHYLREEPGHHYEDLHNLLIHLPEYAPGAMHPNVENLPLEISYHISSYISRCRRSGYIDVPTANSMMGSLSGMIDCLSNAERIRNSPIPLAYSIHLKQTLFLYILSLPFQIVSAMGWVTIPIVFVASFTLLGIETIGGEIENPFGYDENDLDLDQFCDMIKRELQRVVDRPTSLDPKLWTLPVQIGDFDHLIRLNKSRSTLQKTKPSSEP</sequence>
<dbReference type="PANTHER" id="PTHR33281">
    <property type="entry name" value="UPF0187 PROTEIN YNEE"/>
    <property type="match status" value="1"/>
</dbReference>
<evidence type="ECO:0000313" key="10">
    <source>
        <dbReference type="EMBL" id="KAL2917898.1"/>
    </source>
</evidence>
<dbReference type="InterPro" id="IPR044669">
    <property type="entry name" value="YneE/VCCN1/2-like"/>
</dbReference>
<evidence type="ECO:0000313" key="11">
    <source>
        <dbReference type="Proteomes" id="UP001527925"/>
    </source>
</evidence>
<evidence type="ECO:0000256" key="8">
    <source>
        <dbReference type="SAM" id="MobiDB-lite"/>
    </source>
</evidence>
<keyword evidence="3" id="KW-1003">Cell membrane</keyword>
<keyword evidence="2" id="KW-0813">Transport</keyword>
<feature type="compositionally biased region" description="Basic and acidic residues" evidence="8">
    <location>
        <begin position="123"/>
        <end position="136"/>
    </location>
</feature>